<evidence type="ECO:0000256" key="1">
    <source>
        <dbReference type="SAM" id="Phobius"/>
    </source>
</evidence>
<keyword evidence="1" id="KW-0812">Transmembrane</keyword>
<organism evidence="2 3">
    <name type="scientific">Nesidiocoris tenuis</name>
    <dbReference type="NCBI Taxonomy" id="355587"/>
    <lineage>
        <taxon>Eukaryota</taxon>
        <taxon>Metazoa</taxon>
        <taxon>Ecdysozoa</taxon>
        <taxon>Arthropoda</taxon>
        <taxon>Hexapoda</taxon>
        <taxon>Insecta</taxon>
        <taxon>Pterygota</taxon>
        <taxon>Neoptera</taxon>
        <taxon>Paraneoptera</taxon>
        <taxon>Hemiptera</taxon>
        <taxon>Heteroptera</taxon>
        <taxon>Panheteroptera</taxon>
        <taxon>Cimicomorpha</taxon>
        <taxon>Miridae</taxon>
        <taxon>Dicyphina</taxon>
        <taxon>Nesidiocoris</taxon>
    </lineage>
</organism>
<accession>A0A6H5GZV4</accession>
<keyword evidence="1" id="KW-0472">Membrane</keyword>
<keyword evidence="3" id="KW-1185">Reference proteome</keyword>
<keyword evidence="1" id="KW-1133">Transmembrane helix</keyword>
<feature type="transmembrane region" description="Helical" evidence="1">
    <location>
        <begin position="147"/>
        <end position="171"/>
    </location>
</feature>
<dbReference type="Proteomes" id="UP000479000">
    <property type="component" value="Unassembled WGS sequence"/>
</dbReference>
<dbReference type="OrthoDB" id="8183540at2759"/>
<gene>
    <name evidence="2" type="ORF">NTEN_LOCUS15331</name>
</gene>
<name>A0A6H5GZV4_9HEMI</name>
<protein>
    <submittedName>
        <fullName evidence="2">Uncharacterized protein</fullName>
    </submittedName>
</protein>
<evidence type="ECO:0000313" key="3">
    <source>
        <dbReference type="Proteomes" id="UP000479000"/>
    </source>
</evidence>
<dbReference type="AlphaFoldDB" id="A0A6H5GZV4"/>
<reference evidence="2 3" key="1">
    <citation type="submission" date="2020-02" db="EMBL/GenBank/DDBJ databases">
        <authorList>
            <person name="Ferguson B K."/>
        </authorList>
    </citation>
    <scope>NUCLEOTIDE SEQUENCE [LARGE SCALE GENOMIC DNA]</scope>
</reference>
<proteinExistence type="predicted"/>
<dbReference type="EMBL" id="CADCXU010022958">
    <property type="protein sequence ID" value="CAB0010285.1"/>
    <property type="molecule type" value="Genomic_DNA"/>
</dbReference>
<evidence type="ECO:0000313" key="2">
    <source>
        <dbReference type="EMBL" id="CAB0010285.1"/>
    </source>
</evidence>
<feature type="non-terminal residue" evidence="2">
    <location>
        <position position="176"/>
    </location>
</feature>
<sequence>MMPFLLEKKVGTSLNVIGEARYRGRFNVSSDLQSKLSGWLSDTKKDGPDRWQTSLRKLLLKDQRVFVTRPLNNTLPIGQYINRAWLGFTNAVRQQGLLGKKCPESYFSEACAPGAQSEEFSPNGKRAPSTLCNLCPPSDGVSLTSSLIMSLSLTSSLMLSLNFGFIMSLILSSCFI</sequence>